<gene>
    <name evidence="1" type="ORF">HY474_02400</name>
</gene>
<dbReference type="AlphaFoldDB" id="A0A932YVY6"/>
<evidence type="ECO:0000313" key="2">
    <source>
        <dbReference type="Proteomes" id="UP000704960"/>
    </source>
</evidence>
<dbReference type="Proteomes" id="UP000704960">
    <property type="component" value="Unassembled WGS sequence"/>
</dbReference>
<organism evidence="1 2">
    <name type="scientific">Candidatus Sungiibacteriota bacterium</name>
    <dbReference type="NCBI Taxonomy" id="2750080"/>
    <lineage>
        <taxon>Bacteria</taxon>
        <taxon>Candidatus Sungiibacteriota</taxon>
    </lineage>
</organism>
<name>A0A932YVY6_9BACT</name>
<reference evidence="1" key="1">
    <citation type="submission" date="2020-07" db="EMBL/GenBank/DDBJ databases">
        <title>Huge and variable diversity of episymbiotic CPR bacteria and DPANN archaea in groundwater ecosystems.</title>
        <authorList>
            <person name="He C.Y."/>
            <person name="Keren R."/>
            <person name="Whittaker M."/>
            <person name="Farag I.F."/>
            <person name="Doudna J."/>
            <person name="Cate J.H.D."/>
            <person name="Banfield J.F."/>
        </authorList>
    </citation>
    <scope>NUCLEOTIDE SEQUENCE</scope>
    <source>
        <strain evidence="1">NC_groundwater_1226_Ag_S-0.1um_59_124</strain>
    </source>
</reference>
<accession>A0A932YVY6</accession>
<evidence type="ECO:0000313" key="1">
    <source>
        <dbReference type="EMBL" id="MBI4132457.1"/>
    </source>
</evidence>
<protein>
    <submittedName>
        <fullName evidence="1">Uncharacterized protein</fullName>
    </submittedName>
</protein>
<dbReference type="EMBL" id="JACQMJ010000008">
    <property type="protein sequence ID" value="MBI4132457.1"/>
    <property type="molecule type" value="Genomic_DNA"/>
</dbReference>
<proteinExistence type="predicted"/>
<comment type="caution">
    <text evidence="1">The sequence shown here is derived from an EMBL/GenBank/DDBJ whole genome shotgun (WGS) entry which is preliminary data.</text>
</comment>
<sequence length="430" mass="48887">MELHDNPHLSDLVAQFIRRTYGPSLPLSDEIGSDGAIHFGRGGPYDEHSNLALLFGDGTNGRECEATLVAKRFGVLDLPELQPLLEHVLPVDTRGEQKGILRLGRIVERFWDIFTESWQFVHWAELIIRASIFYERGITKEGAVDPAFIIGCIEEAWARAKRGFPYPVPPKIIAYLQSLGEDGAAASFDELKLFGLPYCAVILWRYFRLRAEKLNRFGILSVIDPREWLVAWLEDVLLGELVYQQRFFEAQPDADRAIYGDVTCRGKAARIAVVVSDQPRVHSVITERHPEVILTVVRRTSGHIQCFRRRTHQLVRIKDRMQFLAALIRAREQEKRGVPVSSWDELTAVHGPFGAEQWFYDARTGDVYCGTRTQSRVRASRLFNEEFCRFAVTALKDSWDELLKQFIISHGGTVWTPKVPTAEPAATVAE</sequence>